<evidence type="ECO:0000313" key="1">
    <source>
        <dbReference type="EMBL" id="KAF9653003.1"/>
    </source>
</evidence>
<reference evidence="1" key="1">
    <citation type="submission" date="2019-10" db="EMBL/GenBank/DDBJ databases">
        <authorList>
            <consortium name="DOE Joint Genome Institute"/>
            <person name="Kuo A."/>
            <person name="Miyauchi S."/>
            <person name="Kiss E."/>
            <person name="Drula E."/>
            <person name="Kohler A."/>
            <person name="Sanchez-Garcia M."/>
            <person name="Andreopoulos B."/>
            <person name="Barry K.W."/>
            <person name="Bonito G."/>
            <person name="Buee M."/>
            <person name="Carver A."/>
            <person name="Chen C."/>
            <person name="Cichocki N."/>
            <person name="Clum A."/>
            <person name="Culley D."/>
            <person name="Crous P.W."/>
            <person name="Fauchery L."/>
            <person name="Girlanda M."/>
            <person name="Hayes R."/>
            <person name="Keri Z."/>
            <person name="Labutti K."/>
            <person name="Lipzen A."/>
            <person name="Lombard V."/>
            <person name="Magnuson J."/>
            <person name="Maillard F."/>
            <person name="Morin E."/>
            <person name="Murat C."/>
            <person name="Nolan M."/>
            <person name="Ohm R."/>
            <person name="Pangilinan J."/>
            <person name="Pereira M."/>
            <person name="Perotto S."/>
            <person name="Peter M."/>
            <person name="Riley R."/>
            <person name="Sitrit Y."/>
            <person name="Stielow B."/>
            <person name="Szollosi G."/>
            <person name="Zifcakova L."/>
            <person name="Stursova M."/>
            <person name="Spatafora J.W."/>
            <person name="Tedersoo L."/>
            <person name="Vaario L.-M."/>
            <person name="Yamada A."/>
            <person name="Yan M."/>
            <person name="Wang P."/>
            <person name="Xu J."/>
            <person name="Bruns T."/>
            <person name="Baldrian P."/>
            <person name="Vilgalys R."/>
            <person name="Henrissat B."/>
            <person name="Grigoriev I.V."/>
            <person name="Hibbett D."/>
            <person name="Nagy L.G."/>
            <person name="Martin F.M."/>
        </authorList>
    </citation>
    <scope>NUCLEOTIDE SEQUENCE</scope>
    <source>
        <strain evidence="1">P2</strain>
    </source>
</reference>
<proteinExistence type="predicted"/>
<dbReference type="EMBL" id="MU117966">
    <property type="protein sequence ID" value="KAF9653003.1"/>
    <property type="molecule type" value="Genomic_DNA"/>
</dbReference>
<name>A0ACB6ZUL6_THEGA</name>
<comment type="caution">
    <text evidence="1">The sequence shown here is derived from an EMBL/GenBank/DDBJ whole genome shotgun (WGS) entry which is preliminary data.</text>
</comment>
<organism evidence="1 2">
    <name type="scientific">Thelephora ganbajun</name>
    <name type="common">Ganba fungus</name>
    <dbReference type="NCBI Taxonomy" id="370292"/>
    <lineage>
        <taxon>Eukaryota</taxon>
        <taxon>Fungi</taxon>
        <taxon>Dikarya</taxon>
        <taxon>Basidiomycota</taxon>
        <taxon>Agaricomycotina</taxon>
        <taxon>Agaricomycetes</taxon>
        <taxon>Thelephorales</taxon>
        <taxon>Thelephoraceae</taxon>
        <taxon>Thelephora</taxon>
    </lineage>
</organism>
<dbReference type="Proteomes" id="UP000886501">
    <property type="component" value="Unassembled WGS sequence"/>
</dbReference>
<gene>
    <name evidence="1" type="ORF">BDM02DRAFT_3266009</name>
</gene>
<keyword evidence="2" id="KW-1185">Reference proteome</keyword>
<evidence type="ECO:0000313" key="2">
    <source>
        <dbReference type="Proteomes" id="UP000886501"/>
    </source>
</evidence>
<sequence length="1081" mass="120336">MSQYTTSRGQKRKPEDGQGSSGHPDKRLREENGSGHDPNGELYWVVQWRSPQHKKHKTWDGDGVLIVRGLTYFKLLSQSSITCEMNDVPEHAEPNNLYTRLASGPPNPIPTKLESGTCLKWAEKEAHLDFPITHQDFLSGKHCSPIHTGDVDTASVRASAPSIKQFVPPKQSRPFIGSSSIQKKSISLHPVNLIKSPTNPVNNALSSKKSLPDSYWSAQWRKPQQKKHRTWDGDGFVTCTEGGLLRLASESGKILGTKKADKPPVSGQKLFIGTREVELELPVTQSELPMLTGTDLSEQEAFDPEEISSATPRDKNDDQKTDHSSDTTVASQQFKTFIPPTSFYAKTPENKEKREPLHDPDAENAVVMVVPTKEHETKFNPKKLDIVPVVIDPILSRKLRSHQIEGVKFLYECVMGYRGHGGRGCILADEMGLGKTLQTVTLIWTLLRQNPYAAPGPVIRKALIVCPVSLINNWRSEFHKWLGRDRVSILTGDKDKSQIKLFLNSKHQVLIIGYEKLRSIIEDLSYCQPPIGLIICDEGHRLKSANNKTSRMFDALKTPRRIILSGTPIQNDLGEFHAMAEFCNPGLLDDYSAFRKKYENPILKSRTPRCTTAEAKLGTTKLKELLHVAQSFVLRREANLLKKYLPPKYEYVVFITPTRVQIKILMKILTKDNLDPLIKNSMTDSLALMGLLQKICNSPILLKATVDKNKGKGNQDANAGAVLDALVYLPARPQVEDVSLSGKLTALASLLNTISKGTDEKVVIVSHWTSTLNIIEAYCKKRSYTYHRLDGSTPSQKRQEYVNDFNKASQASRFLFLLSSKAGGVGINLIGASRLCLIDGDWNPSHDLQSMARIHRDGQKRPVFIYRFLTAGTIDEKIFQRQVTKLGLSASVMGMGAAELSSDSFTTQDLRDIFTFHPHTGCHTHELLDCPCVKGDTGEDDSGLDTEEEEAEMMEAERRMLKGFVTAASLSSEDYVDAVDKSYALRKKAQLAALGEWTHINGLRRGSRDRVQDEVLQSLMYGFDPERSQQSRSDALSAIDSSTTEIPVDQVPGGTVSFIFERFSATIEKEDDGEPGDGGSS</sequence>
<protein>
    <submittedName>
        <fullName evidence="1">Uncharacterized protein</fullName>
    </submittedName>
</protein>
<reference evidence="1" key="2">
    <citation type="journal article" date="2020" name="Nat. Commun.">
        <title>Large-scale genome sequencing of mycorrhizal fungi provides insights into the early evolution of symbiotic traits.</title>
        <authorList>
            <person name="Miyauchi S."/>
            <person name="Kiss E."/>
            <person name="Kuo A."/>
            <person name="Drula E."/>
            <person name="Kohler A."/>
            <person name="Sanchez-Garcia M."/>
            <person name="Morin E."/>
            <person name="Andreopoulos B."/>
            <person name="Barry K.W."/>
            <person name="Bonito G."/>
            <person name="Buee M."/>
            <person name="Carver A."/>
            <person name="Chen C."/>
            <person name="Cichocki N."/>
            <person name="Clum A."/>
            <person name="Culley D."/>
            <person name="Crous P.W."/>
            <person name="Fauchery L."/>
            <person name="Girlanda M."/>
            <person name="Hayes R.D."/>
            <person name="Keri Z."/>
            <person name="LaButti K."/>
            <person name="Lipzen A."/>
            <person name="Lombard V."/>
            <person name="Magnuson J."/>
            <person name="Maillard F."/>
            <person name="Murat C."/>
            <person name="Nolan M."/>
            <person name="Ohm R.A."/>
            <person name="Pangilinan J."/>
            <person name="Pereira M.F."/>
            <person name="Perotto S."/>
            <person name="Peter M."/>
            <person name="Pfister S."/>
            <person name="Riley R."/>
            <person name="Sitrit Y."/>
            <person name="Stielow J.B."/>
            <person name="Szollosi G."/>
            <person name="Zifcakova L."/>
            <person name="Stursova M."/>
            <person name="Spatafora J.W."/>
            <person name="Tedersoo L."/>
            <person name="Vaario L.M."/>
            <person name="Yamada A."/>
            <person name="Yan M."/>
            <person name="Wang P."/>
            <person name="Xu J."/>
            <person name="Bruns T."/>
            <person name="Baldrian P."/>
            <person name="Vilgalys R."/>
            <person name="Dunand C."/>
            <person name="Henrissat B."/>
            <person name="Grigoriev I.V."/>
            <person name="Hibbett D."/>
            <person name="Nagy L.G."/>
            <person name="Martin F.M."/>
        </authorList>
    </citation>
    <scope>NUCLEOTIDE SEQUENCE</scope>
    <source>
        <strain evidence="1">P2</strain>
    </source>
</reference>
<accession>A0ACB6ZUL6</accession>